<keyword evidence="4 7" id="KW-0812">Transmembrane</keyword>
<dbReference type="OrthoDB" id="9805239at2"/>
<feature type="transmembrane region" description="Helical" evidence="7">
    <location>
        <begin position="32"/>
        <end position="52"/>
    </location>
</feature>
<dbReference type="InterPro" id="IPR000620">
    <property type="entry name" value="EamA_dom"/>
</dbReference>
<evidence type="ECO:0000256" key="5">
    <source>
        <dbReference type="ARBA" id="ARBA00022989"/>
    </source>
</evidence>
<feature type="domain" description="EamA" evidence="8">
    <location>
        <begin position="147"/>
        <end position="281"/>
    </location>
</feature>
<evidence type="ECO:0000259" key="8">
    <source>
        <dbReference type="Pfam" id="PF00892"/>
    </source>
</evidence>
<dbReference type="EMBL" id="VDCQ01000021">
    <property type="protein sequence ID" value="TNJ65231.1"/>
    <property type="molecule type" value="Genomic_DNA"/>
</dbReference>
<dbReference type="PANTHER" id="PTHR32322">
    <property type="entry name" value="INNER MEMBRANE TRANSPORTER"/>
    <property type="match status" value="1"/>
</dbReference>
<dbReference type="RefSeq" id="WP_139603355.1">
    <property type="nucleotide sequence ID" value="NZ_VDCQ01000021.1"/>
</dbReference>
<dbReference type="InterPro" id="IPR037185">
    <property type="entry name" value="EmrE-like"/>
</dbReference>
<feature type="transmembrane region" description="Helical" evidence="7">
    <location>
        <begin position="92"/>
        <end position="112"/>
    </location>
</feature>
<feature type="transmembrane region" description="Helical" evidence="7">
    <location>
        <begin position="149"/>
        <end position="165"/>
    </location>
</feature>
<feature type="transmembrane region" description="Helical" evidence="7">
    <location>
        <begin position="239"/>
        <end position="258"/>
    </location>
</feature>
<comment type="caution">
    <text evidence="9">The sequence shown here is derived from an EMBL/GenBank/DDBJ whole genome shotgun (WGS) entry which is preliminary data.</text>
</comment>
<dbReference type="Pfam" id="PF00892">
    <property type="entry name" value="EamA"/>
    <property type="match status" value="2"/>
</dbReference>
<accession>A0A5C4T881</accession>
<dbReference type="AlphaFoldDB" id="A0A5C4T881"/>
<protein>
    <submittedName>
        <fullName evidence="9">DMT family transporter</fullName>
    </submittedName>
</protein>
<name>A0A5C4T881_9BACL</name>
<feature type="transmembrane region" description="Helical" evidence="7">
    <location>
        <begin position="64"/>
        <end position="86"/>
    </location>
</feature>
<dbReference type="InterPro" id="IPR050638">
    <property type="entry name" value="AA-Vitamin_Transporters"/>
</dbReference>
<proteinExistence type="inferred from homology"/>
<feature type="transmembrane region" description="Helical" evidence="7">
    <location>
        <begin position="119"/>
        <end position="137"/>
    </location>
</feature>
<dbReference type="PANTHER" id="PTHR32322:SF18">
    <property type="entry name" value="S-ADENOSYLMETHIONINE_S-ADENOSYLHOMOCYSTEINE TRANSPORTER"/>
    <property type="match status" value="1"/>
</dbReference>
<dbReference type="Proteomes" id="UP000307943">
    <property type="component" value="Unassembled WGS sequence"/>
</dbReference>
<sequence length="301" mass="32826">MLRSYLLLLFCVTVWGSNFVFGAILVDNFPPMLLAVTRLMLTCSVYVIMAVASRRFELPTRQDWKLLVPIGAMAVFVNQSCFYIGMQDADPTSSSLLLSLSPIAIGLLAAVFLKERLTLRMAIGSVIAVSGVFFVVSKGGSLHLSVGELWIFGAMLSFTVATILTRKLMERRDAFFVTAYSTVIGTAMLIPVAFARDRVSDMSAEPWAWVMLVVTALVMQVVCGLVWNRQMQHVGAGRAAVFLNLQPFVAMTLGYAILGTPVTLRQGIGSLLIIGGVLFATYRRKQEAKPSERADPASVTA</sequence>
<evidence type="ECO:0000313" key="10">
    <source>
        <dbReference type="Proteomes" id="UP000307943"/>
    </source>
</evidence>
<comment type="subcellular location">
    <subcellularLocation>
        <location evidence="1">Cell membrane</location>
        <topology evidence="1">Multi-pass membrane protein</topology>
    </subcellularLocation>
</comment>
<keyword evidence="10" id="KW-1185">Reference proteome</keyword>
<evidence type="ECO:0000256" key="6">
    <source>
        <dbReference type="ARBA" id="ARBA00023136"/>
    </source>
</evidence>
<evidence type="ECO:0000256" key="1">
    <source>
        <dbReference type="ARBA" id="ARBA00004651"/>
    </source>
</evidence>
<dbReference type="GO" id="GO:0005886">
    <property type="term" value="C:plasma membrane"/>
    <property type="evidence" value="ECO:0007669"/>
    <property type="project" value="UniProtKB-SubCell"/>
</dbReference>
<feature type="domain" description="EamA" evidence="8">
    <location>
        <begin position="4"/>
        <end position="136"/>
    </location>
</feature>
<keyword evidence="6 7" id="KW-0472">Membrane</keyword>
<feature type="transmembrane region" description="Helical" evidence="7">
    <location>
        <begin position="174"/>
        <end position="195"/>
    </location>
</feature>
<reference evidence="9 10" key="1">
    <citation type="submission" date="2019-05" db="EMBL/GenBank/DDBJ databases">
        <title>We sequenced the genome of Paenibacillus hemerocallicola KCTC 33185 for further insight into its adaptation and study the phylogeny of Paenibacillus.</title>
        <authorList>
            <person name="Narsing Rao M.P."/>
        </authorList>
    </citation>
    <scope>NUCLEOTIDE SEQUENCE [LARGE SCALE GENOMIC DNA]</scope>
    <source>
        <strain evidence="9 10">KCTC 33185</strain>
    </source>
</reference>
<dbReference type="SUPFAM" id="SSF103481">
    <property type="entry name" value="Multidrug resistance efflux transporter EmrE"/>
    <property type="match status" value="2"/>
</dbReference>
<comment type="similarity">
    <text evidence="2">Belongs to the EamA transporter family.</text>
</comment>
<evidence type="ECO:0000256" key="4">
    <source>
        <dbReference type="ARBA" id="ARBA00022692"/>
    </source>
</evidence>
<gene>
    <name evidence="9" type="ORF">FE784_16695</name>
</gene>
<evidence type="ECO:0000256" key="3">
    <source>
        <dbReference type="ARBA" id="ARBA00022475"/>
    </source>
</evidence>
<keyword evidence="5 7" id="KW-1133">Transmembrane helix</keyword>
<feature type="transmembrane region" description="Helical" evidence="7">
    <location>
        <begin position="207"/>
        <end position="227"/>
    </location>
</feature>
<keyword evidence="3" id="KW-1003">Cell membrane</keyword>
<evidence type="ECO:0000256" key="2">
    <source>
        <dbReference type="ARBA" id="ARBA00007362"/>
    </source>
</evidence>
<feature type="transmembrane region" description="Helical" evidence="7">
    <location>
        <begin position="264"/>
        <end position="282"/>
    </location>
</feature>
<evidence type="ECO:0000256" key="7">
    <source>
        <dbReference type="SAM" id="Phobius"/>
    </source>
</evidence>
<organism evidence="9 10">
    <name type="scientific">Paenibacillus hemerocallicola</name>
    <dbReference type="NCBI Taxonomy" id="1172614"/>
    <lineage>
        <taxon>Bacteria</taxon>
        <taxon>Bacillati</taxon>
        <taxon>Bacillota</taxon>
        <taxon>Bacilli</taxon>
        <taxon>Bacillales</taxon>
        <taxon>Paenibacillaceae</taxon>
        <taxon>Paenibacillus</taxon>
    </lineage>
</organism>
<evidence type="ECO:0000313" key="9">
    <source>
        <dbReference type="EMBL" id="TNJ65231.1"/>
    </source>
</evidence>